<keyword evidence="3" id="KW-1185">Reference proteome</keyword>
<dbReference type="EMBL" id="SOCP01000016">
    <property type="protein sequence ID" value="TDV43089.1"/>
    <property type="molecule type" value="Genomic_DNA"/>
</dbReference>
<proteinExistence type="predicted"/>
<feature type="region of interest" description="Disordered" evidence="1">
    <location>
        <begin position="91"/>
        <end position="112"/>
    </location>
</feature>
<name>A0A4R7V1E9_9PSEU</name>
<protein>
    <submittedName>
        <fullName evidence="2">Uncharacterized protein</fullName>
    </submittedName>
</protein>
<accession>A0A4R7V1E9</accession>
<sequence>MDLDALDDVVDADLAAADRTVAEVRRRTEGRLRAEAERWREFATGPDAAPEWRRVVERVGTGELCWYDLAAGELWADEDVAAARAASMATRQAAALPDDLDEEPADSPLRRD</sequence>
<evidence type="ECO:0000313" key="3">
    <source>
        <dbReference type="Proteomes" id="UP000294927"/>
    </source>
</evidence>
<dbReference type="AlphaFoldDB" id="A0A4R7V1E9"/>
<dbReference type="Proteomes" id="UP000294927">
    <property type="component" value="Unassembled WGS sequence"/>
</dbReference>
<gene>
    <name evidence="2" type="ORF">CLV71_11623</name>
</gene>
<reference evidence="2 3" key="1">
    <citation type="submission" date="2019-03" db="EMBL/GenBank/DDBJ databases">
        <title>Genomic Encyclopedia of Archaeal and Bacterial Type Strains, Phase II (KMG-II): from individual species to whole genera.</title>
        <authorList>
            <person name="Goeker M."/>
        </authorList>
    </citation>
    <scope>NUCLEOTIDE SEQUENCE [LARGE SCALE GENOMIC DNA]</scope>
    <source>
        <strain evidence="2 3">DSM 45499</strain>
    </source>
</reference>
<organism evidence="2 3">
    <name type="scientific">Actinophytocola oryzae</name>
    <dbReference type="NCBI Taxonomy" id="502181"/>
    <lineage>
        <taxon>Bacteria</taxon>
        <taxon>Bacillati</taxon>
        <taxon>Actinomycetota</taxon>
        <taxon>Actinomycetes</taxon>
        <taxon>Pseudonocardiales</taxon>
        <taxon>Pseudonocardiaceae</taxon>
    </lineage>
</organism>
<evidence type="ECO:0000256" key="1">
    <source>
        <dbReference type="SAM" id="MobiDB-lite"/>
    </source>
</evidence>
<comment type="caution">
    <text evidence="2">The sequence shown here is derived from an EMBL/GenBank/DDBJ whole genome shotgun (WGS) entry which is preliminary data.</text>
</comment>
<evidence type="ECO:0000313" key="2">
    <source>
        <dbReference type="EMBL" id="TDV43089.1"/>
    </source>
</evidence>